<dbReference type="EMBL" id="CP064786">
    <property type="protein sequence ID" value="QSG01903.1"/>
    <property type="molecule type" value="Genomic_DNA"/>
</dbReference>
<accession>A0A897MSA5</accession>
<evidence type="ECO:0000313" key="1">
    <source>
        <dbReference type="EMBL" id="QSG01903.1"/>
    </source>
</evidence>
<keyword evidence="2" id="KW-1185">Reference proteome</keyword>
<evidence type="ECO:0000313" key="2">
    <source>
        <dbReference type="Proteomes" id="UP000663586"/>
    </source>
</evidence>
<reference evidence="1" key="1">
    <citation type="submission" date="2020-11" db="EMBL/GenBank/DDBJ databases">
        <title>Carbohydrate-dependent, anaerobic sulfur respiration: A novel catabolism in halophilic archaea.</title>
        <authorList>
            <person name="Sorokin D.Y."/>
            <person name="Messina E."/>
            <person name="Smedile F."/>
            <person name="La Cono V."/>
            <person name="Hallsworth J.E."/>
            <person name="Yakimov M.M."/>
        </authorList>
    </citation>
    <scope>NUCLEOTIDE SEQUENCE</scope>
    <source>
        <strain evidence="1">AArc-S</strain>
    </source>
</reference>
<dbReference type="Proteomes" id="UP000663586">
    <property type="component" value="Chromosome"/>
</dbReference>
<name>A0A897MSA5_9EURY</name>
<gene>
    <name evidence="1" type="ORF">AArcS_0676</name>
</gene>
<protein>
    <submittedName>
        <fullName evidence="1">Uncharacterized protein</fullName>
    </submittedName>
</protein>
<sequence>MGDEHPATAMSLDAEFVENFGGILIALTSPLFELLPVFTYDVAARETPDWYHHTSSP</sequence>
<organism evidence="1 2">
    <name type="scientific">Natranaeroarchaeum sulfidigenes</name>
    <dbReference type="NCBI Taxonomy" id="2784880"/>
    <lineage>
        <taxon>Archaea</taxon>
        <taxon>Methanobacteriati</taxon>
        <taxon>Methanobacteriota</taxon>
        <taxon>Stenosarchaea group</taxon>
        <taxon>Halobacteria</taxon>
        <taxon>Halobacteriales</taxon>
        <taxon>Natronoarchaeaceae</taxon>
        <taxon>Natranaeroarchaeum</taxon>
    </lineage>
</organism>
<proteinExistence type="predicted"/>
<dbReference type="KEGG" id="hara:AArcS_0676"/>
<dbReference type="AlphaFoldDB" id="A0A897MSA5"/>